<evidence type="ECO:0000256" key="1">
    <source>
        <dbReference type="SAM" id="Phobius"/>
    </source>
</evidence>
<dbReference type="AlphaFoldDB" id="A0A937D9T1"/>
<dbReference type="Proteomes" id="UP000651057">
    <property type="component" value="Unassembled WGS sequence"/>
</dbReference>
<gene>
    <name evidence="2" type="ORF">JJQ60_04890</name>
</gene>
<keyword evidence="3" id="KW-1185">Reference proteome</keyword>
<keyword evidence="1" id="KW-0472">Membrane</keyword>
<dbReference type="RefSeq" id="WP_201917288.1">
    <property type="nucleotide sequence ID" value="NZ_BAABAX010000023.1"/>
</dbReference>
<name>A0A937D9T1_9FLAO</name>
<protein>
    <submittedName>
        <fullName evidence="2">DUF3307 domain-containing protein</fullName>
    </submittedName>
</protein>
<organism evidence="2 3">
    <name type="scientific">Aquimarina mytili</name>
    <dbReference type="NCBI Taxonomy" id="874423"/>
    <lineage>
        <taxon>Bacteria</taxon>
        <taxon>Pseudomonadati</taxon>
        <taxon>Bacteroidota</taxon>
        <taxon>Flavobacteriia</taxon>
        <taxon>Flavobacteriales</taxon>
        <taxon>Flavobacteriaceae</taxon>
        <taxon>Aquimarina</taxon>
    </lineage>
</organism>
<reference evidence="2" key="1">
    <citation type="submission" date="2021-01" db="EMBL/GenBank/DDBJ databases">
        <authorList>
            <person name="Zhong Y.L."/>
        </authorList>
    </citation>
    <scope>NUCLEOTIDE SEQUENCE</scope>
    <source>
        <strain evidence="2">KCTC 23302</strain>
    </source>
</reference>
<keyword evidence="1" id="KW-1133">Transmembrane helix</keyword>
<dbReference type="Pfam" id="PF11750">
    <property type="entry name" value="DUF3307"/>
    <property type="match status" value="1"/>
</dbReference>
<comment type="caution">
    <text evidence="2">The sequence shown here is derived from an EMBL/GenBank/DDBJ whole genome shotgun (WGS) entry which is preliminary data.</text>
</comment>
<keyword evidence="1" id="KW-0812">Transmembrane</keyword>
<feature type="transmembrane region" description="Helical" evidence="1">
    <location>
        <begin position="40"/>
        <end position="67"/>
    </location>
</feature>
<feature type="transmembrane region" description="Helical" evidence="1">
    <location>
        <begin position="88"/>
        <end position="108"/>
    </location>
</feature>
<proteinExistence type="predicted"/>
<accession>A0A937D9T1</accession>
<evidence type="ECO:0000313" key="3">
    <source>
        <dbReference type="Proteomes" id="UP000651057"/>
    </source>
</evidence>
<sequence>MNFVWILLAHWVGDYAFQTSKMAVGKSHHFKWLILHVLTYSGVLLLCSLILFPIKVAISFLLINCILHGITDFFTSKLTSKYRKKPRIFFPIMGFDQLIHTATLYLTFLNRETLVFF</sequence>
<evidence type="ECO:0000313" key="2">
    <source>
        <dbReference type="EMBL" id="MBL0682843.1"/>
    </source>
</evidence>
<dbReference type="InterPro" id="IPR021737">
    <property type="entry name" value="Phage_phiKZ_Orf197"/>
</dbReference>
<dbReference type="EMBL" id="JAERQJ010000002">
    <property type="protein sequence ID" value="MBL0682843.1"/>
    <property type="molecule type" value="Genomic_DNA"/>
</dbReference>